<dbReference type="EMBL" id="PKPP01002483">
    <property type="protein sequence ID" value="PWA74970.1"/>
    <property type="molecule type" value="Genomic_DNA"/>
</dbReference>
<dbReference type="InterPro" id="IPR012340">
    <property type="entry name" value="NA-bd_OB-fold"/>
</dbReference>
<accession>A0A2U1NNE3</accession>
<name>A0A2U1NNE3_ARTAN</name>
<keyword evidence="2" id="KW-1185">Reference proteome</keyword>
<dbReference type="OrthoDB" id="377209at2759"/>
<proteinExistence type="predicted"/>
<sequence>MQPEIVAFADIKPTDIRKAIKVKLYHKWTAKTIPEMNPTIYCCIFLDKRGHAIQANIELIDVQKYNSLQLDSGYLIRDYIGYVRTIYEKRTIGDATTNIVTRRNIVLQNLNGNNVTLTMCNDMAISFLQDLEMAIEQPIVVAASSCYTKRFPVHSIVHKKWVIFCPWRSTSFMIVLNGKLLWQLKTLKETPIPIKVARLMLVSDILHNSSTPERVMKVLQVWADWFLFLDAYVNGLHLTFLRSSNSGVTSFHSIYGDPTETEHISTYSETGDSEKINPDAALAIGKSLLSWKDIADILHFVHPPVADNDKDIRTAEKGVIARSVHLRPGRPLASKLARKPVVLKDDDWAFCHGGLLPNHNQFKAVNDEDIRTAEKGVIARSVHLRPGRPLASKLARKPVVLKDDDWAFCHGGLLPNHSTEHIVLIADLEKHISGSMK</sequence>
<comment type="caution">
    <text evidence="1">The sequence shown here is derived from an EMBL/GenBank/DDBJ whole genome shotgun (WGS) entry which is preliminary data.</text>
</comment>
<gene>
    <name evidence="1" type="ORF">CTI12_AA244310</name>
</gene>
<dbReference type="PANTHER" id="PTHR46546:SF4">
    <property type="entry name" value="SHEWANELLA-LIKE PROTEIN PHOSPHATASE 1"/>
    <property type="match status" value="1"/>
</dbReference>
<protein>
    <submittedName>
        <fullName evidence="1">CID domain-containing protein</fullName>
    </submittedName>
</protein>
<dbReference type="AlphaFoldDB" id="A0A2U1NNE3"/>
<organism evidence="1 2">
    <name type="scientific">Artemisia annua</name>
    <name type="common">Sweet wormwood</name>
    <dbReference type="NCBI Taxonomy" id="35608"/>
    <lineage>
        <taxon>Eukaryota</taxon>
        <taxon>Viridiplantae</taxon>
        <taxon>Streptophyta</taxon>
        <taxon>Embryophyta</taxon>
        <taxon>Tracheophyta</taxon>
        <taxon>Spermatophyta</taxon>
        <taxon>Magnoliopsida</taxon>
        <taxon>eudicotyledons</taxon>
        <taxon>Gunneridae</taxon>
        <taxon>Pentapetalae</taxon>
        <taxon>asterids</taxon>
        <taxon>campanulids</taxon>
        <taxon>Asterales</taxon>
        <taxon>Asteraceae</taxon>
        <taxon>Asteroideae</taxon>
        <taxon>Anthemideae</taxon>
        <taxon>Artemisiinae</taxon>
        <taxon>Artemisia</taxon>
    </lineage>
</organism>
<dbReference type="PANTHER" id="PTHR46546">
    <property type="entry name" value="SHEWANELLA-LIKE PROTEIN PHOSPHATASE 1"/>
    <property type="match status" value="1"/>
</dbReference>
<dbReference type="STRING" id="35608.A0A2U1NNE3"/>
<evidence type="ECO:0000313" key="2">
    <source>
        <dbReference type="Proteomes" id="UP000245207"/>
    </source>
</evidence>
<evidence type="ECO:0000313" key="1">
    <source>
        <dbReference type="EMBL" id="PWA74970.1"/>
    </source>
</evidence>
<dbReference type="Proteomes" id="UP000245207">
    <property type="component" value="Unassembled WGS sequence"/>
</dbReference>
<reference evidence="1 2" key="1">
    <citation type="journal article" date="2018" name="Mol. Plant">
        <title>The genome of Artemisia annua provides insight into the evolution of Asteraceae family and artemisinin biosynthesis.</title>
        <authorList>
            <person name="Shen Q."/>
            <person name="Zhang L."/>
            <person name="Liao Z."/>
            <person name="Wang S."/>
            <person name="Yan T."/>
            <person name="Shi P."/>
            <person name="Liu M."/>
            <person name="Fu X."/>
            <person name="Pan Q."/>
            <person name="Wang Y."/>
            <person name="Lv Z."/>
            <person name="Lu X."/>
            <person name="Zhang F."/>
            <person name="Jiang W."/>
            <person name="Ma Y."/>
            <person name="Chen M."/>
            <person name="Hao X."/>
            <person name="Li L."/>
            <person name="Tang Y."/>
            <person name="Lv G."/>
            <person name="Zhou Y."/>
            <person name="Sun X."/>
            <person name="Brodelius P.E."/>
            <person name="Rose J.K.C."/>
            <person name="Tang K."/>
        </authorList>
    </citation>
    <scope>NUCLEOTIDE SEQUENCE [LARGE SCALE GENOMIC DNA]</scope>
    <source>
        <strain evidence="2">cv. Huhao1</strain>
        <tissue evidence="1">Leaf</tissue>
    </source>
</reference>
<dbReference type="Gene3D" id="2.40.50.140">
    <property type="entry name" value="Nucleic acid-binding proteins"/>
    <property type="match status" value="1"/>
</dbReference>